<proteinExistence type="predicted"/>
<protein>
    <submittedName>
        <fullName evidence="1">Uncharacterized protein</fullName>
    </submittedName>
</protein>
<keyword evidence="2" id="KW-1185">Reference proteome</keyword>
<evidence type="ECO:0000313" key="1">
    <source>
        <dbReference type="EMBL" id="UUD63364.1"/>
    </source>
</evidence>
<evidence type="ECO:0000313" key="2">
    <source>
        <dbReference type="Proteomes" id="UP000887421"/>
    </source>
</evidence>
<reference evidence="1" key="1">
    <citation type="submission" date="2021-05" db="EMBL/GenBank/DDBJ databases">
        <title>Complete genome sequence of Pseudomonas seleniipraecipitans strain D1-6.</title>
        <authorList>
            <person name="Lafi F."/>
            <person name="Eida A."/>
            <person name="Alam I."/>
            <person name="Hert H."/>
            <person name="Saad M."/>
        </authorList>
    </citation>
    <scope>NUCLEOTIDE SEQUENCE</scope>
    <source>
        <strain evidence="1">D1-6</strain>
    </source>
</reference>
<organism evidence="1 2">
    <name type="scientific">Phytopseudomonas seleniipraecipitans</name>
    <dbReference type="NCBI Taxonomy" id="640205"/>
    <lineage>
        <taxon>Bacteria</taxon>
        <taxon>Pseudomonadati</taxon>
        <taxon>Pseudomonadota</taxon>
        <taxon>Gammaproteobacteria</taxon>
        <taxon>Pseudomonadales</taxon>
        <taxon>Pseudomonadaceae</taxon>
        <taxon>Phytopseudomonas</taxon>
    </lineage>
</organism>
<dbReference type="EMBL" id="CP076114">
    <property type="protein sequence ID" value="UUD63364.1"/>
    <property type="molecule type" value="Genomic_DNA"/>
</dbReference>
<name>A0ABY5J5K9_9GAMM</name>
<accession>A0ABY5J5K9</accession>
<dbReference type="Proteomes" id="UP000887421">
    <property type="component" value="Chromosome"/>
</dbReference>
<dbReference type="RefSeq" id="WP_070881325.1">
    <property type="nucleotide sequence ID" value="NZ_CP076114.1"/>
</dbReference>
<sequence>MSATLKQLQGENIPDDYRDANHDTVFQVVSENGDEFFFVDELEAAAKVVELTSVTDDVR</sequence>
<gene>
    <name evidence="1" type="ORF">D16iCDA_16980</name>
</gene>